<feature type="region of interest" description="Disordered" evidence="1">
    <location>
        <begin position="83"/>
        <end position="102"/>
    </location>
</feature>
<evidence type="ECO:0000256" key="1">
    <source>
        <dbReference type="SAM" id="MobiDB-lite"/>
    </source>
</evidence>
<feature type="transmembrane region" description="Helical" evidence="2">
    <location>
        <begin position="59"/>
        <end position="80"/>
    </location>
</feature>
<name>A0ABN1Q046_9ACTN</name>
<protein>
    <submittedName>
        <fullName evidence="3">Uncharacterized protein</fullName>
    </submittedName>
</protein>
<sequence length="116" mass="12224">MSWTTRPYDFGADIVFAAAWTPLLVAGEAGLFSTTARLRAAIRRRRQPNSTPDDVKRRILLWGGLVTATTAALGGAVVALTRRTTTNPKSSQPTDPGTNSPTVIAAVSAVAVGWST</sequence>
<reference evidence="3 4" key="1">
    <citation type="journal article" date="2019" name="Int. J. Syst. Evol. Microbiol.">
        <title>The Global Catalogue of Microorganisms (GCM) 10K type strain sequencing project: providing services to taxonomists for standard genome sequencing and annotation.</title>
        <authorList>
            <consortium name="The Broad Institute Genomics Platform"/>
            <consortium name="The Broad Institute Genome Sequencing Center for Infectious Disease"/>
            <person name="Wu L."/>
            <person name="Ma J."/>
        </authorList>
    </citation>
    <scope>NUCLEOTIDE SEQUENCE [LARGE SCALE GENOMIC DNA]</scope>
    <source>
        <strain evidence="3 4">JCM 11444</strain>
    </source>
</reference>
<evidence type="ECO:0000313" key="3">
    <source>
        <dbReference type="EMBL" id="GAA0935484.1"/>
    </source>
</evidence>
<accession>A0ABN1Q046</accession>
<organism evidence="3 4">
    <name type="scientific">Streptomyces rhizosphaericus</name>
    <dbReference type="NCBI Taxonomy" id="114699"/>
    <lineage>
        <taxon>Bacteria</taxon>
        <taxon>Bacillati</taxon>
        <taxon>Actinomycetota</taxon>
        <taxon>Actinomycetes</taxon>
        <taxon>Kitasatosporales</taxon>
        <taxon>Streptomycetaceae</taxon>
        <taxon>Streptomyces</taxon>
        <taxon>Streptomyces violaceusniger group</taxon>
    </lineage>
</organism>
<keyword evidence="2" id="KW-0812">Transmembrane</keyword>
<comment type="caution">
    <text evidence="3">The sequence shown here is derived from an EMBL/GenBank/DDBJ whole genome shotgun (WGS) entry which is preliminary data.</text>
</comment>
<keyword evidence="4" id="KW-1185">Reference proteome</keyword>
<evidence type="ECO:0000313" key="4">
    <source>
        <dbReference type="Proteomes" id="UP001500418"/>
    </source>
</evidence>
<feature type="transmembrane region" description="Helical" evidence="2">
    <location>
        <begin position="14"/>
        <end position="38"/>
    </location>
</feature>
<evidence type="ECO:0000256" key="2">
    <source>
        <dbReference type="SAM" id="Phobius"/>
    </source>
</evidence>
<keyword evidence="2" id="KW-0472">Membrane</keyword>
<keyword evidence="2" id="KW-1133">Transmembrane helix</keyword>
<gene>
    <name evidence="3" type="ORF">GCM10009575_045860</name>
</gene>
<dbReference type="EMBL" id="BAAAID010000028">
    <property type="protein sequence ID" value="GAA0935484.1"/>
    <property type="molecule type" value="Genomic_DNA"/>
</dbReference>
<proteinExistence type="predicted"/>
<dbReference type="Proteomes" id="UP001500418">
    <property type="component" value="Unassembled WGS sequence"/>
</dbReference>